<dbReference type="EMBL" id="JAUSTF010000002">
    <property type="protein sequence ID" value="MDQ0180124.1"/>
    <property type="molecule type" value="Genomic_DNA"/>
</dbReference>
<organism evidence="1 4">
    <name type="scientific">Arthrobacter bambusae</name>
    <dbReference type="NCBI Taxonomy" id="1338426"/>
    <lineage>
        <taxon>Bacteria</taxon>
        <taxon>Bacillati</taxon>
        <taxon>Actinomycetota</taxon>
        <taxon>Actinomycetes</taxon>
        <taxon>Micrococcales</taxon>
        <taxon>Micrococcaceae</taxon>
        <taxon>Arthrobacter</taxon>
    </lineage>
</organism>
<evidence type="ECO:0000313" key="3">
    <source>
        <dbReference type="Proteomes" id="UP001230951"/>
    </source>
</evidence>
<dbReference type="Proteomes" id="UP001230951">
    <property type="component" value="Unassembled WGS sequence"/>
</dbReference>
<dbReference type="RefSeq" id="WP_306958842.1">
    <property type="nucleotide sequence ID" value="NZ_JAUSRG010000001.1"/>
</dbReference>
<dbReference type="EMBL" id="JAUSRG010000001">
    <property type="protein sequence ID" value="MDP9903223.1"/>
    <property type="molecule type" value="Genomic_DNA"/>
</dbReference>
<proteinExistence type="predicted"/>
<protein>
    <submittedName>
        <fullName evidence="1">Uncharacterized protein</fullName>
    </submittedName>
</protein>
<sequence>MNENDLIKLRELTLLLDLAYLNHFAGGASNYKSAEGSIRLEFGNLWYRKANPQNPPAAPKIEAVVIYSSIFSAARVSYFDTLDDAIDTVQTWYDHAKERQQEG</sequence>
<reference evidence="1 3" key="1">
    <citation type="submission" date="2023-07" db="EMBL/GenBank/DDBJ databases">
        <title>Sorghum-associated microbial communities from plants grown in Nebraska, USA.</title>
        <authorList>
            <person name="Schachtman D."/>
        </authorList>
    </citation>
    <scope>NUCLEOTIDE SEQUENCE</scope>
    <source>
        <strain evidence="1">DS1006</strain>
        <strain evidence="2 3">DS1016</strain>
    </source>
</reference>
<gene>
    <name evidence="1" type="ORF">J2S90_000163</name>
    <name evidence="2" type="ORF">J2S93_001540</name>
</gene>
<dbReference type="AlphaFoldDB" id="A0AAW8D9R9"/>
<accession>A0AAW8D9R9</accession>
<dbReference type="Proteomes" id="UP001242995">
    <property type="component" value="Unassembled WGS sequence"/>
</dbReference>
<evidence type="ECO:0000313" key="4">
    <source>
        <dbReference type="Proteomes" id="UP001242995"/>
    </source>
</evidence>
<comment type="caution">
    <text evidence="1">The sequence shown here is derived from an EMBL/GenBank/DDBJ whole genome shotgun (WGS) entry which is preliminary data.</text>
</comment>
<name>A0AAW8D9R9_9MICC</name>
<keyword evidence="3" id="KW-1185">Reference proteome</keyword>
<evidence type="ECO:0000313" key="2">
    <source>
        <dbReference type="EMBL" id="MDQ0180124.1"/>
    </source>
</evidence>
<evidence type="ECO:0000313" key="1">
    <source>
        <dbReference type="EMBL" id="MDP9903223.1"/>
    </source>
</evidence>